<dbReference type="PROSITE" id="PS00678">
    <property type="entry name" value="WD_REPEATS_1"/>
    <property type="match status" value="1"/>
</dbReference>
<keyword evidence="3" id="KW-0677">Repeat</keyword>
<dbReference type="SMART" id="SM00667">
    <property type="entry name" value="LisH"/>
    <property type="match status" value="1"/>
</dbReference>
<feature type="compositionally biased region" description="Acidic residues" evidence="6">
    <location>
        <begin position="151"/>
        <end position="163"/>
    </location>
</feature>
<feature type="repeat" description="WD" evidence="5">
    <location>
        <begin position="459"/>
        <end position="508"/>
    </location>
</feature>
<comment type="subcellular location">
    <subcellularLocation>
        <location evidence="1">Nucleus</location>
    </subcellularLocation>
</comment>
<comment type="caution">
    <text evidence="7">The sequence shown here is derived from an EMBL/GenBank/DDBJ whole genome shotgun (WGS) entry which is preliminary data.</text>
</comment>
<evidence type="ECO:0000313" key="7">
    <source>
        <dbReference type="EMBL" id="KAL3422410.1"/>
    </source>
</evidence>
<dbReference type="Pfam" id="PF08513">
    <property type="entry name" value="LisH"/>
    <property type="match status" value="1"/>
</dbReference>
<dbReference type="EMBL" id="JBFCZG010000005">
    <property type="protein sequence ID" value="KAL3422410.1"/>
    <property type="molecule type" value="Genomic_DNA"/>
</dbReference>
<dbReference type="SMART" id="SM00320">
    <property type="entry name" value="WD40"/>
    <property type="match status" value="5"/>
</dbReference>
<protein>
    <recommendedName>
        <fullName evidence="9">WD40 repeat-like protein</fullName>
    </recommendedName>
</protein>
<dbReference type="SUPFAM" id="SSF50978">
    <property type="entry name" value="WD40 repeat-like"/>
    <property type="match status" value="1"/>
</dbReference>
<organism evidence="7 8">
    <name type="scientific">Phlyctema vagabunda</name>
    <dbReference type="NCBI Taxonomy" id="108571"/>
    <lineage>
        <taxon>Eukaryota</taxon>
        <taxon>Fungi</taxon>
        <taxon>Dikarya</taxon>
        <taxon>Ascomycota</taxon>
        <taxon>Pezizomycotina</taxon>
        <taxon>Leotiomycetes</taxon>
        <taxon>Helotiales</taxon>
        <taxon>Dermateaceae</taxon>
        <taxon>Phlyctema</taxon>
    </lineage>
</organism>
<reference evidence="7 8" key="1">
    <citation type="submission" date="2024-06" db="EMBL/GenBank/DDBJ databases">
        <title>Complete genome of Phlyctema vagabunda strain 19-DSS-EL-015.</title>
        <authorList>
            <person name="Fiorenzani C."/>
        </authorList>
    </citation>
    <scope>NUCLEOTIDE SEQUENCE [LARGE SCALE GENOMIC DNA]</scope>
    <source>
        <strain evidence="7 8">19-DSS-EL-015</strain>
    </source>
</reference>
<keyword evidence="2 5" id="KW-0853">WD repeat</keyword>
<evidence type="ECO:0000256" key="6">
    <source>
        <dbReference type="SAM" id="MobiDB-lite"/>
    </source>
</evidence>
<accession>A0ABR4PGJ0</accession>
<dbReference type="InterPro" id="IPR015943">
    <property type="entry name" value="WD40/YVTN_repeat-like_dom_sf"/>
</dbReference>
<evidence type="ECO:0000256" key="3">
    <source>
        <dbReference type="ARBA" id="ARBA00022737"/>
    </source>
</evidence>
<dbReference type="InterPro" id="IPR001680">
    <property type="entry name" value="WD40_rpt"/>
</dbReference>
<dbReference type="Proteomes" id="UP001629113">
    <property type="component" value="Unassembled WGS sequence"/>
</dbReference>
<dbReference type="Gene3D" id="2.130.10.10">
    <property type="entry name" value="YVTN repeat-like/Quinoprotein amine dehydrogenase"/>
    <property type="match status" value="1"/>
</dbReference>
<dbReference type="Pfam" id="PF00400">
    <property type="entry name" value="WD40"/>
    <property type="match status" value="2"/>
</dbReference>
<evidence type="ECO:0000256" key="2">
    <source>
        <dbReference type="ARBA" id="ARBA00022574"/>
    </source>
</evidence>
<feature type="region of interest" description="Disordered" evidence="6">
    <location>
        <begin position="69"/>
        <end position="181"/>
    </location>
</feature>
<gene>
    <name evidence="7" type="ORF">PVAG01_06566</name>
</gene>
<dbReference type="InterPro" id="IPR036322">
    <property type="entry name" value="WD40_repeat_dom_sf"/>
</dbReference>
<dbReference type="PANTHER" id="PTHR22846">
    <property type="entry name" value="WD40 REPEAT PROTEIN"/>
    <property type="match status" value="1"/>
</dbReference>
<sequence>MTKETLDSDRINYLIWRYLLESDYRKTALTLQSEWNTTEPQELPFAPHVTNHALVGVLNRGLLYHAAERDTTRPGRDGPTSQMMGIFGALTPAPAPASPPTRDEEEGDELSRKRQLDDDLSQMQNGHPLKRARLVNGYENAASGGGATDDQAMDVDPVMDEDPNPNQNGHAYPSPEQAPSPIVIPTSEQAIQLEHPMDLTAKTTFLELADEGSAKNIVLMQCAFHPRDPAILAAAGSDALARMWTASRNPSDSDHMQTDPSSPPFRDLLENSIATTTNVTGIDWSPDGSALLLATEPVEDGSARLSIWDADGVRRCGIDGFESPILCPQWNPEGTLIMFLSPDKVDGAIITVIHAAQGTSTQHPLPSCNLNDHTYDIVWTSPCEFIVAGGNTLQGFVFTENESDAASIRLVKEVETREDHALCKVTYDFQSRLLATASETGTIDIWTQFWEPTAACHSISAHQGLVTSLIWQPSPNPIPQDTERLLASSGEDGAISIWNARSSENKPKRSMTMVHGVVGLSFTPDGKYLASATSDSIDIWNVDNVRVQRAVWTRGHELGWQTPRSNASSRDEDEHCLCWSSDGQQLAYGVNSMMAVINFPH</sequence>
<proteinExistence type="predicted"/>
<keyword evidence="8" id="KW-1185">Reference proteome</keyword>
<keyword evidence="4" id="KW-0539">Nucleus</keyword>
<dbReference type="PROSITE" id="PS50896">
    <property type="entry name" value="LISH"/>
    <property type="match status" value="1"/>
</dbReference>
<evidence type="ECO:0000313" key="8">
    <source>
        <dbReference type="Proteomes" id="UP001629113"/>
    </source>
</evidence>
<dbReference type="PROSITE" id="PS50082">
    <property type="entry name" value="WD_REPEATS_2"/>
    <property type="match status" value="1"/>
</dbReference>
<evidence type="ECO:0000256" key="1">
    <source>
        <dbReference type="ARBA" id="ARBA00004123"/>
    </source>
</evidence>
<evidence type="ECO:0000256" key="5">
    <source>
        <dbReference type="PROSITE-ProRule" id="PRU00221"/>
    </source>
</evidence>
<dbReference type="PANTHER" id="PTHR22846:SF2">
    <property type="entry name" value="F-BOX-LIKE_WD REPEAT-CONTAINING PROTEIN EBI"/>
    <property type="match status" value="1"/>
</dbReference>
<dbReference type="InterPro" id="IPR006594">
    <property type="entry name" value="LisH"/>
</dbReference>
<dbReference type="Gene3D" id="1.20.960.30">
    <property type="match status" value="1"/>
</dbReference>
<dbReference type="InterPro" id="IPR045183">
    <property type="entry name" value="Ebi-like"/>
</dbReference>
<dbReference type="InterPro" id="IPR019775">
    <property type="entry name" value="WD40_repeat_CS"/>
</dbReference>
<evidence type="ECO:0008006" key="9">
    <source>
        <dbReference type="Google" id="ProtNLM"/>
    </source>
</evidence>
<name>A0ABR4PGJ0_9HELO</name>
<evidence type="ECO:0000256" key="4">
    <source>
        <dbReference type="ARBA" id="ARBA00023242"/>
    </source>
</evidence>